<protein>
    <recommendedName>
        <fullName evidence="4">RRM domain-containing protein</fullName>
    </recommendedName>
</protein>
<dbReference type="Pfam" id="PF00076">
    <property type="entry name" value="RRM_1"/>
    <property type="match status" value="3"/>
</dbReference>
<organism evidence="5 6">
    <name type="scientific">Adiantum capillus-veneris</name>
    <name type="common">Maidenhair fern</name>
    <dbReference type="NCBI Taxonomy" id="13818"/>
    <lineage>
        <taxon>Eukaryota</taxon>
        <taxon>Viridiplantae</taxon>
        <taxon>Streptophyta</taxon>
        <taxon>Embryophyta</taxon>
        <taxon>Tracheophyta</taxon>
        <taxon>Polypodiopsida</taxon>
        <taxon>Polypodiidae</taxon>
        <taxon>Polypodiales</taxon>
        <taxon>Pteridineae</taxon>
        <taxon>Pteridaceae</taxon>
        <taxon>Vittarioideae</taxon>
        <taxon>Adiantum</taxon>
    </lineage>
</organism>
<dbReference type="SUPFAM" id="SSF54928">
    <property type="entry name" value="RNA-binding domain, RBD"/>
    <property type="match status" value="2"/>
</dbReference>
<feature type="region of interest" description="Disordered" evidence="3">
    <location>
        <begin position="584"/>
        <end position="606"/>
    </location>
</feature>
<dbReference type="OrthoDB" id="3800936at2759"/>
<dbReference type="Gene3D" id="3.30.70.330">
    <property type="match status" value="3"/>
</dbReference>
<dbReference type="InterPro" id="IPR012677">
    <property type="entry name" value="Nucleotide-bd_a/b_plait_sf"/>
</dbReference>
<proteinExistence type="predicted"/>
<evidence type="ECO:0000313" key="5">
    <source>
        <dbReference type="EMBL" id="KAI5074337.1"/>
    </source>
</evidence>
<dbReference type="GO" id="GO:0003723">
    <property type="term" value="F:RNA binding"/>
    <property type="evidence" value="ECO:0007669"/>
    <property type="project" value="UniProtKB-UniRule"/>
</dbReference>
<evidence type="ECO:0000256" key="3">
    <source>
        <dbReference type="SAM" id="MobiDB-lite"/>
    </source>
</evidence>
<feature type="compositionally biased region" description="Basic and acidic residues" evidence="3">
    <location>
        <begin position="211"/>
        <end position="231"/>
    </location>
</feature>
<evidence type="ECO:0000313" key="6">
    <source>
        <dbReference type="Proteomes" id="UP000886520"/>
    </source>
</evidence>
<dbReference type="InterPro" id="IPR035979">
    <property type="entry name" value="RBD_domain_sf"/>
</dbReference>
<dbReference type="PANTHER" id="PTHR21245">
    <property type="entry name" value="HETEROGENEOUS NUCLEAR RIBONUCLEOPROTEIN"/>
    <property type="match status" value="1"/>
</dbReference>
<dbReference type="EMBL" id="JABFUD020000010">
    <property type="protein sequence ID" value="KAI5074337.1"/>
    <property type="molecule type" value="Genomic_DNA"/>
</dbReference>
<dbReference type="AlphaFoldDB" id="A0A9D4UVQ9"/>
<feature type="domain" description="RRM" evidence="4">
    <location>
        <begin position="408"/>
        <end position="486"/>
    </location>
</feature>
<keyword evidence="6" id="KW-1185">Reference proteome</keyword>
<dbReference type="Proteomes" id="UP000886520">
    <property type="component" value="Chromosome 10"/>
</dbReference>
<evidence type="ECO:0000259" key="4">
    <source>
        <dbReference type="PROSITE" id="PS50102"/>
    </source>
</evidence>
<gene>
    <name evidence="5" type="ORF">GOP47_0010298</name>
</gene>
<dbReference type="PROSITE" id="PS50102">
    <property type="entry name" value="RRM"/>
    <property type="match status" value="3"/>
</dbReference>
<evidence type="ECO:0000256" key="1">
    <source>
        <dbReference type="ARBA" id="ARBA00022884"/>
    </source>
</evidence>
<feature type="domain" description="RRM" evidence="4">
    <location>
        <begin position="231"/>
        <end position="311"/>
    </location>
</feature>
<dbReference type="SMART" id="SM00360">
    <property type="entry name" value="RRM"/>
    <property type="match status" value="3"/>
</dbReference>
<keyword evidence="1 2" id="KW-0694">RNA-binding</keyword>
<dbReference type="InterPro" id="IPR000504">
    <property type="entry name" value="RRM_dom"/>
</dbReference>
<feature type="domain" description="RRM" evidence="4">
    <location>
        <begin position="313"/>
        <end position="395"/>
    </location>
</feature>
<comment type="caution">
    <text evidence="5">The sequence shown here is derived from an EMBL/GenBank/DDBJ whole genome shotgun (WGS) entry which is preliminary data.</text>
</comment>
<dbReference type="CDD" id="cd00590">
    <property type="entry name" value="RRM_SF"/>
    <property type="match status" value="1"/>
</dbReference>
<accession>A0A9D4UVQ9</accession>
<sequence length="631" mass="69582">MKLSYNYSRTDNSYFSLHLTSTQCFLDQHPSEARRDQSSLFSSQASSSISRRFSCFLVSSKLRFRRSLIAVLFQLNREEEEVEDEYEGNEEEHFNVGEEPEDVIDEDVEGEGDVEEDEKLEGLDLDMADEDGDGYQDQDEIDGMGYQNELHEHDTAAAQSHEDVNARVPSESAVAEVCNGDEGDMREKVIAMDAVAARKEEGGASPLETPQMERKLDESKDDPLSRPEHGSEVFVGNISKDTMEEDLRELCTPCGDIFEVRVMRDKDRGDSVNKGFAFVTFTNKEYAQRAIETLNDCELKGRKLRFSSSQLKNKLFIGNIPKSWDKEELEKTLSEKGPGIQNIELLKDPQNPDKNRGFAFVEYYNHACAEHSRRMLSAPGFKLGTNTPTINWADSPSGSDLAASSQVKVVYVRNLPESATQEQLWKLFEHHGEITKVMLPQSKAGQPKRDFGFIHFADRSSALKAIEKSEKYVLDGRELETSLAKPPAEKRPGAAAAMPSPFGSGILPQALPARGGFALPGPNMYGGMAMGFSGSRGFGQVQPVIYGRGPTPAGMAMVPMMLPDGRIGYVLQQSGTAVAPSVSAYDREGRGGGRGPHSQKQAGTLAVSSAHQKLKQAWSIELNSSELSACS</sequence>
<evidence type="ECO:0000256" key="2">
    <source>
        <dbReference type="PROSITE-ProRule" id="PRU00176"/>
    </source>
</evidence>
<reference evidence="5" key="1">
    <citation type="submission" date="2021-01" db="EMBL/GenBank/DDBJ databases">
        <title>Adiantum capillus-veneris genome.</title>
        <authorList>
            <person name="Fang Y."/>
            <person name="Liao Q."/>
        </authorList>
    </citation>
    <scope>NUCLEOTIDE SEQUENCE</scope>
    <source>
        <strain evidence="5">H3</strain>
        <tissue evidence="5">Leaf</tissue>
    </source>
</reference>
<name>A0A9D4UVQ9_ADICA</name>
<feature type="region of interest" description="Disordered" evidence="3">
    <location>
        <begin position="198"/>
        <end position="231"/>
    </location>
</feature>